<gene>
    <name evidence="9" type="ORF">AHIS1636_10600</name>
</gene>
<dbReference type="Pfam" id="PF01757">
    <property type="entry name" value="Acyl_transf_3"/>
    <property type="match status" value="1"/>
</dbReference>
<feature type="transmembrane region" description="Helical" evidence="7">
    <location>
        <begin position="51"/>
        <end position="77"/>
    </location>
</feature>
<feature type="transmembrane region" description="Helical" evidence="7">
    <location>
        <begin position="205"/>
        <end position="221"/>
    </location>
</feature>
<sequence>MTRSTEAVPATKVQRNYALDILRIVSIVGVVAIHAYGEIAGDPDLRGQPSWLAAAIIDIAFIWVVPVFVIISGTLTLAPRAHRDGALAFYRKRALRLLPALVFWHLVYIFVGRGLLVGQELEPGAIADAVFNTKLAPHLYFLWLILGLYLVAPLLARFLRCVSPRTAGLTTAAMLLLCLAIFSAQAVSIQYGLDWRYPWNVLTQWFPYVGYFMAGWVLAQINLRKRYAALLGGAAVVLSAFNIWHWIHRDSTPLLNILTPSSYLGLGVMAASLAIFTSAYHLLRGWQPRPAAGKAIVALSNASFGVYLAHYLILLWLTFAVFDGAEPTLALVTLKFAIAALGSFALSLAALRIPLARTLI</sequence>
<protein>
    <recommendedName>
        <fullName evidence="8">Acyltransferase 3 domain-containing protein</fullName>
    </recommendedName>
</protein>
<dbReference type="InterPro" id="IPR002656">
    <property type="entry name" value="Acyl_transf_3_dom"/>
</dbReference>
<organism evidence="9 10">
    <name type="scientific">Arthrobacter mangrovi</name>
    <dbReference type="NCBI Taxonomy" id="2966350"/>
    <lineage>
        <taxon>Bacteria</taxon>
        <taxon>Bacillati</taxon>
        <taxon>Actinomycetota</taxon>
        <taxon>Actinomycetes</taxon>
        <taxon>Micrococcales</taxon>
        <taxon>Micrococcaceae</taxon>
        <taxon>Arthrobacter</taxon>
    </lineage>
</organism>
<keyword evidence="3" id="KW-1003">Cell membrane</keyword>
<evidence type="ECO:0000313" key="10">
    <source>
        <dbReference type="Proteomes" id="UP001209654"/>
    </source>
</evidence>
<dbReference type="Proteomes" id="UP001209654">
    <property type="component" value="Unassembled WGS sequence"/>
</dbReference>
<evidence type="ECO:0000256" key="3">
    <source>
        <dbReference type="ARBA" id="ARBA00022475"/>
    </source>
</evidence>
<dbReference type="PANTHER" id="PTHR40074:SF2">
    <property type="entry name" value="O-ACETYLTRANSFERASE WECH"/>
    <property type="match status" value="1"/>
</dbReference>
<keyword evidence="10" id="KW-1185">Reference proteome</keyword>
<comment type="subcellular location">
    <subcellularLocation>
        <location evidence="1">Cell membrane</location>
        <topology evidence="1">Multi-pass membrane protein</topology>
    </subcellularLocation>
</comment>
<comment type="caution">
    <text evidence="9">The sequence shown here is derived from an EMBL/GenBank/DDBJ whole genome shotgun (WGS) entry which is preliminary data.</text>
</comment>
<feature type="transmembrane region" description="Helical" evidence="7">
    <location>
        <begin position="329"/>
        <end position="351"/>
    </location>
</feature>
<evidence type="ECO:0000256" key="1">
    <source>
        <dbReference type="ARBA" id="ARBA00004651"/>
    </source>
</evidence>
<evidence type="ECO:0000256" key="2">
    <source>
        <dbReference type="ARBA" id="ARBA00007400"/>
    </source>
</evidence>
<dbReference type="PANTHER" id="PTHR40074">
    <property type="entry name" value="O-ACETYLTRANSFERASE WECH"/>
    <property type="match status" value="1"/>
</dbReference>
<feature type="transmembrane region" description="Helical" evidence="7">
    <location>
        <begin position="138"/>
        <end position="159"/>
    </location>
</feature>
<feature type="transmembrane region" description="Helical" evidence="7">
    <location>
        <begin position="21"/>
        <end position="39"/>
    </location>
</feature>
<dbReference type="RefSeq" id="WP_264794767.1">
    <property type="nucleotide sequence ID" value="NZ_BRVS01000004.1"/>
</dbReference>
<accession>A0ABQ5MRJ9</accession>
<evidence type="ECO:0000256" key="7">
    <source>
        <dbReference type="SAM" id="Phobius"/>
    </source>
</evidence>
<feature type="transmembrane region" description="Helical" evidence="7">
    <location>
        <begin position="97"/>
        <end position="118"/>
    </location>
</feature>
<evidence type="ECO:0000256" key="6">
    <source>
        <dbReference type="ARBA" id="ARBA00023136"/>
    </source>
</evidence>
<keyword evidence="4 7" id="KW-0812">Transmembrane</keyword>
<proteinExistence type="inferred from homology"/>
<reference evidence="9 10" key="1">
    <citation type="journal article" date="2023" name="Int. J. Syst. Evol. Microbiol.">
        <title>Arthrobacter mangrovi sp. nov., an actinobacterium isolated from the rhizosphere of a mangrove.</title>
        <authorList>
            <person name="Hamada M."/>
            <person name="Saitou S."/>
            <person name="Enomoto N."/>
            <person name="Nanri K."/>
            <person name="Hidaka K."/>
            <person name="Miura T."/>
            <person name="Tamura T."/>
        </authorList>
    </citation>
    <scope>NUCLEOTIDE SEQUENCE [LARGE SCALE GENOMIC DNA]</scope>
    <source>
        <strain evidence="9 10">NBRC 112813</strain>
    </source>
</reference>
<feature type="transmembrane region" description="Helical" evidence="7">
    <location>
        <begin position="262"/>
        <end position="283"/>
    </location>
</feature>
<feature type="domain" description="Acyltransferase 3" evidence="8">
    <location>
        <begin position="16"/>
        <end position="348"/>
    </location>
</feature>
<keyword evidence="6 7" id="KW-0472">Membrane</keyword>
<feature type="transmembrane region" description="Helical" evidence="7">
    <location>
        <begin position="228"/>
        <end position="247"/>
    </location>
</feature>
<comment type="similarity">
    <text evidence="2">Belongs to the acyltransferase 3 family.</text>
</comment>
<name>A0ABQ5MRJ9_9MICC</name>
<evidence type="ECO:0000313" key="9">
    <source>
        <dbReference type="EMBL" id="GLB66621.1"/>
    </source>
</evidence>
<evidence type="ECO:0000256" key="4">
    <source>
        <dbReference type="ARBA" id="ARBA00022692"/>
    </source>
</evidence>
<evidence type="ECO:0000259" key="8">
    <source>
        <dbReference type="Pfam" id="PF01757"/>
    </source>
</evidence>
<feature type="transmembrane region" description="Helical" evidence="7">
    <location>
        <begin position="295"/>
        <end position="317"/>
    </location>
</feature>
<feature type="transmembrane region" description="Helical" evidence="7">
    <location>
        <begin position="171"/>
        <end position="193"/>
    </location>
</feature>
<evidence type="ECO:0000256" key="5">
    <source>
        <dbReference type="ARBA" id="ARBA00022989"/>
    </source>
</evidence>
<keyword evidence="5 7" id="KW-1133">Transmembrane helix</keyword>
<dbReference type="EMBL" id="BRVS01000004">
    <property type="protein sequence ID" value="GLB66621.1"/>
    <property type="molecule type" value="Genomic_DNA"/>
</dbReference>